<dbReference type="EMBL" id="VNHN01000072">
    <property type="protein sequence ID" value="TYO99435.1"/>
    <property type="molecule type" value="Genomic_DNA"/>
</dbReference>
<dbReference type="PANTHER" id="PTHR10584:SF166">
    <property type="entry name" value="RIBOKINASE"/>
    <property type="match status" value="1"/>
</dbReference>
<accession>A0A068QXU3</accession>
<dbReference type="RefSeq" id="WP_045973227.1">
    <property type="nucleotide sequence ID" value="NZ_CAWMED010000001.1"/>
</dbReference>
<dbReference type="STRING" id="351671.XDD1_3939"/>
<gene>
    <name evidence="4" type="primary">yegV</name>
    <name evidence="5" type="ORF">LY16_03169</name>
    <name evidence="4" type="ORF">XDD1_3939</name>
</gene>
<dbReference type="GO" id="GO:0005829">
    <property type="term" value="C:cytosol"/>
    <property type="evidence" value="ECO:0007669"/>
    <property type="project" value="TreeGrafter"/>
</dbReference>
<keyword evidence="1" id="KW-0808">Transferase</keyword>
<dbReference type="OrthoDB" id="8578462at2"/>
<dbReference type="Gene3D" id="3.40.1190.20">
    <property type="match status" value="1"/>
</dbReference>
<dbReference type="Proteomes" id="UP000032721">
    <property type="component" value="Chromosome"/>
</dbReference>
<protein>
    <submittedName>
        <fullName evidence="4">Putative sugar kinase with ribokinase-like domain</fullName>
    </submittedName>
    <submittedName>
        <fullName evidence="5">Sugar/nucleoside kinase (Ribokinase family)</fullName>
    </submittedName>
</protein>
<feature type="domain" description="Carbohydrate kinase PfkB" evidence="3">
    <location>
        <begin position="8"/>
        <end position="294"/>
    </location>
</feature>
<dbReference type="KEGG" id="xdo:XDD1_3939"/>
<dbReference type="InterPro" id="IPR029056">
    <property type="entry name" value="Ribokinase-like"/>
</dbReference>
<evidence type="ECO:0000313" key="7">
    <source>
        <dbReference type="Proteomes" id="UP000324170"/>
    </source>
</evidence>
<reference evidence="5 7" key="2">
    <citation type="submission" date="2019-07" db="EMBL/GenBank/DDBJ databases">
        <title>Genomic Encyclopedia of Type Strains, Phase I: the one thousand microbial genomes (KMG-I) project.</title>
        <authorList>
            <person name="Kyrpides N."/>
        </authorList>
    </citation>
    <scope>NUCLEOTIDE SEQUENCE [LARGE SCALE GENOMIC DNA]</scope>
    <source>
        <strain evidence="5 7">DSM 17909</strain>
    </source>
</reference>
<sequence>MKESQRPVVVLGSATGDIVLRVPELLHESEYWEAEEIDRQVGGCAFNVARALCRLQAPVINGIFVGNGSWGERVATEMEQLGLQVTLRHPTKDNSWCFAMMKPDGKRIYVSVPGCDDAWHQDRLATIPLPEQGYLYASGYELANVKAGDLRQWLLDSPAGLTLVLDFGPRLIDIDPAFIQALPVERTLLSLNKDEVALLCGAGDTLTQARRYANEQGFTLIARVGAEGAWICQPNREPEYVPAYMVKMEDRIGAGDAHCGGMLAGLSQGMSLRDAVDLGNRVAAIVVSRPGANGAPTKGELTDFSFD</sequence>
<evidence type="ECO:0000259" key="3">
    <source>
        <dbReference type="Pfam" id="PF00294"/>
    </source>
</evidence>
<proteinExistence type="predicted"/>
<dbReference type="HOGENOM" id="CLU_027634_7_1_6"/>
<dbReference type="Proteomes" id="UP000324170">
    <property type="component" value="Unassembled WGS sequence"/>
</dbReference>
<dbReference type="EMBL" id="FO704550">
    <property type="protein sequence ID" value="CDG19624.1"/>
    <property type="molecule type" value="Genomic_DNA"/>
</dbReference>
<keyword evidence="2 4" id="KW-0418">Kinase</keyword>
<reference evidence="4 6" key="1">
    <citation type="submission" date="2013-07" db="EMBL/GenBank/DDBJ databases">
        <authorList>
            <person name="Genoscope - CEA"/>
        </authorList>
    </citation>
    <scope>NUCLEOTIDE SEQUENCE [LARGE SCALE GENOMIC DNA]</scope>
    <source>
        <strain evidence="4">FRM16</strain>
        <strain evidence="6">FRM16 / DSM 17909</strain>
    </source>
</reference>
<name>A0A068QXU3_9GAMM</name>
<dbReference type="SUPFAM" id="SSF53613">
    <property type="entry name" value="Ribokinase-like"/>
    <property type="match status" value="1"/>
</dbReference>
<organism evidence="4 6">
    <name type="scientific">Xenorhabdus doucetiae</name>
    <dbReference type="NCBI Taxonomy" id="351671"/>
    <lineage>
        <taxon>Bacteria</taxon>
        <taxon>Pseudomonadati</taxon>
        <taxon>Pseudomonadota</taxon>
        <taxon>Gammaproteobacteria</taxon>
        <taxon>Enterobacterales</taxon>
        <taxon>Morganellaceae</taxon>
        <taxon>Xenorhabdus</taxon>
    </lineage>
</organism>
<dbReference type="GO" id="GO:0016301">
    <property type="term" value="F:kinase activity"/>
    <property type="evidence" value="ECO:0007669"/>
    <property type="project" value="UniProtKB-KW"/>
</dbReference>
<dbReference type="PANTHER" id="PTHR10584">
    <property type="entry name" value="SUGAR KINASE"/>
    <property type="match status" value="1"/>
</dbReference>
<evidence type="ECO:0000313" key="5">
    <source>
        <dbReference type="EMBL" id="TYO99435.1"/>
    </source>
</evidence>
<dbReference type="AlphaFoldDB" id="A0A068QXU3"/>
<evidence type="ECO:0000256" key="1">
    <source>
        <dbReference type="ARBA" id="ARBA00022679"/>
    </source>
</evidence>
<dbReference type="InterPro" id="IPR011611">
    <property type="entry name" value="PfkB_dom"/>
</dbReference>
<evidence type="ECO:0000313" key="6">
    <source>
        <dbReference type="Proteomes" id="UP000032721"/>
    </source>
</evidence>
<keyword evidence="7" id="KW-1185">Reference proteome</keyword>
<evidence type="ECO:0000256" key="2">
    <source>
        <dbReference type="ARBA" id="ARBA00022777"/>
    </source>
</evidence>
<dbReference type="Pfam" id="PF00294">
    <property type="entry name" value="PfkB"/>
    <property type="match status" value="1"/>
</dbReference>
<evidence type="ECO:0000313" key="4">
    <source>
        <dbReference type="EMBL" id="CDG19624.1"/>
    </source>
</evidence>